<name>A0ACB8GBG0_9SAUR</name>
<gene>
    <name evidence="1" type="ORF">K3G42_023385</name>
</gene>
<evidence type="ECO:0000313" key="1">
    <source>
        <dbReference type="EMBL" id="KAH8016825.1"/>
    </source>
</evidence>
<protein>
    <submittedName>
        <fullName evidence="1">Uncharacterized protein</fullName>
    </submittedName>
</protein>
<dbReference type="Proteomes" id="UP000827872">
    <property type="component" value="Linkage Group LG01"/>
</dbReference>
<comment type="caution">
    <text evidence="1">The sequence shown here is derived from an EMBL/GenBank/DDBJ whole genome shotgun (WGS) entry which is preliminary data.</text>
</comment>
<accession>A0ACB8GBG0</accession>
<organism evidence="1 2">
    <name type="scientific">Sphaerodactylus townsendi</name>
    <dbReference type="NCBI Taxonomy" id="933632"/>
    <lineage>
        <taxon>Eukaryota</taxon>
        <taxon>Metazoa</taxon>
        <taxon>Chordata</taxon>
        <taxon>Craniata</taxon>
        <taxon>Vertebrata</taxon>
        <taxon>Euteleostomi</taxon>
        <taxon>Lepidosauria</taxon>
        <taxon>Squamata</taxon>
        <taxon>Bifurcata</taxon>
        <taxon>Gekkota</taxon>
        <taxon>Sphaerodactylidae</taxon>
        <taxon>Sphaerodactylus</taxon>
    </lineage>
</organism>
<sequence>MEALMERQQEKSRRGSLAAKLGAFLLTSDLGGVLWSSGGNHAVRFPSTSQVRGMGKKRSLAECTGL</sequence>
<proteinExistence type="predicted"/>
<keyword evidence="2" id="KW-1185">Reference proteome</keyword>
<evidence type="ECO:0000313" key="2">
    <source>
        <dbReference type="Proteomes" id="UP000827872"/>
    </source>
</evidence>
<reference evidence="1" key="1">
    <citation type="submission" date="2021-08" db="EMBL/GenBank/DDBJ databases">
        <title>The first chromosome-level gecko genome reveals the dynamic sex chromosomes of Neotropical dwarf geckos (Sphaerodactylidae: Sphaerodactylus).</title>
        <authorList>
            <person name="Pinto B.J."/>
            <person name="Keating S.E."/>
            <person name="Gamble T."/>
        </authorList>
    </citation>
    <scope>NUCLEOTIDE SEQUENCE</scope>
    <source>
        <strain evidence="1">TG3544</strain>
    </source>
</reference>
<dbReference type="EMBL" id="CM037614">
    <property type="protein sequence ID" value="KAH8016825.1"/>
    <property type="molecule type" value="Genomic_DNA"/>
</dbReference>